<accession>A0A2I2LDW9</accession>
<keyword evidence="1" id="KW-1133">Transmembrane helix</keyword>
<gene>
    <name evidence="2" type="ORF">CELE_ZC190.5</name>
    <name evidence="2 4" type="ORF">ZC190.5</name>
</gene>
<dbReference type="InParanoid" id="A0A2I2LDW9"/>
<feature type="transmembrane region" description="Helical" evidence="1">
    <location>
        <begin position="155"/>
        <end position="176"/>
    </location>
</feature>
<keyword evidence="2" id="KW-0675">Receptor</keyword>
<dbReference type="PANTHER" id="PTHR47521:SF18">
    <property type="entry name" value="G PROTEIN-COUPLED RECEPTOR-RELATED"/>
    <property type="match status" value="1"/>
</dbReference>
<dbReference type="WormBase" id="ZC190.5b">
    <property type="protein sequence ID" value="CE52443"/>
    <property type="gene ID" value="WBGene00022539"/>
</dbReference>
<organism evidence="2 3">
    <name type="scientific">Caenorhabditis elegans</name>
    <dbReference type="NCBI Taxonomy" id="6239"/>
    <lineage>
        <taxon>Eukaryota</taxon>
        <taxon>Metazoa</taxon>
        <taxon>Ecdysozoa</taxon>
        <taxon>Nematoda</taxon>
        <taxon>Chromadorea</taxon>
        <taxon>Rhabditida</taxon>
        <taxon>Rhabditina</taxon>
        <taxon>Rhabditomorpha</taxon>
        <taxon>Rhabditoidea</taxon>
        <taxon>Rhabditidae</taxon>
        <taxon>Peloderinae</taxon>
        <taxon>Caenorhabditis</taxon>
    </lineage>
</organism>
<dbReference type="AlphaFoldDB" id="A0A2I2LDW9"/>
<feature type="transmembrane region" description="Helical" evidence="1">
    <location>
        <begin position="201"/>
        <end position="232"/>
    </location>
</feature>
<protein>
    <submittedName>
        <fullName evidence="2">G protein-coupled receptor</fullName>
    </submittedName>
</protein>
<dbReference type="SUPFAM" id="SSF81321">
    <property type="entry name" value="Family A G protein-coupled receptor-like"/>
    <property type="match status" value="1"/>
</dbReference>
<feature type="transmembrane region" description="Helical" evidence="1">
    <location>
        <begin position="43"/>
        <end position="66"/>
    </location>
</feature>
<name>A0A2I2LDW9_CAEEL</name>
<keyword evidence="1" id="KW-0472">Membrane</keyword>
<feature type="transmembrane region" description="Helical" evidence="1">
    <location>
        <begin position="244"/>
        <end position="262"/>
    </location>
</feature>
<dbReference type="AGR" id="WB:WBGene00022539"/>
<evidence type="ECO:0000313" key="3">
    <source>
        <dbReference type="Proteomes" id="UP000001940"/>
    </source>
</evidence>
<dbReference type="PANTHER" id="PTHR47521">
    <property type="entry name" value="SERPENTINE RECEPTOR, CLASS E (EPSILON)-RELATED"/>
    <property type="match status" value="1"/>
</dbReference>
<dbReference type="SMR" id="A0A2I2LDW9"/>
<dbReference type="OrthoDB" id="5853740at2759"/>
<sequence length="314" mass="36220">MPSIIWSTLTVFESILVFHSFTCSLFLLYLIWNAKRLHPYCRVYLLMVGLSMTLFASYGFSIFEYLNSSKYYALTPEFATLRSKTWEFIHEFGVCLQSLSMLLFSMERYSAIRYPDFHASTTFVVLIYVSIVSAVFLALSFSVGVHIFFADGQLILATSLMSLSDYLGLIILIFAWRSSIRNYRLSTGKASLKRRYQMSEVYAWTSTLLPAVAGASIFKVLSMIPIWIWLLSNLTDWEYGLANFLYNNILNAYVCLFPWVLISRNRSLKKQILAKKRISPDGDTMKSVRTLEGKHISMRPSQAEYFDALKDSWK</sequence>
<keyword evidence="1" id="KW-0812">Transmembrane</keyword>
<keyword evidence="3" id="KW-1185">Reference proteome</keyword>
<evidence type="ECO:0000313" key="4">
    <source>
        <dbReference type="WormBase" id="ZC190.5b"/>
    </source>
</evidence>
<dbReference type="InterPro" id="IPR052860">
    <property type="entry name" value="NRL-GPCR1"/>
</dbReference>
<reference evidence="2 3" key="1">
    <citation type="journal article" date="1998" name="Science">
        <title>Genome sequence of the nematode C. elegans: a platform for investigating biology.</title>
        <authorList>
            <consortium name="The C. elegans sequencing consortium"/>
            <person name="Sulson J.E."/>
            <person name="Waterston R."/>
        </authorList>
    </citation>
    <scope>NUCLEOTIDE SEQUENCE [LARGE SCALE GENOMIC DNA]</scope>
    <source>
        <strain evidence="2 3">Bristol N2</strain>
    </source>
</reference>
<proteinExistence type="predicted"/>
<dbReference type="STRING" id="6239.ZC190.5b.1"/>
<feature type="transmembrane region" description="Helical" evidence="1">
    <location>
        <begin position="86"/>
        <end position="104"/>
    </location>
</feature>
<feature type="transmembrane region" description="Helical" evidence="1">
    <location>
        <begin position="6"/>
        <end position="31"/>
    </location>
</feature>
<feature type="transmembrane region" description="Helical" evidence="1">
    <location>
        <begin position="125"/>
        <end position="149"/>
    </location>
</feature>
<evidence type="ECO:0000256" key="1">
    <source>
        <dbReference type="SAM" id="Phobius"/>
    </source>
</evidence>
<dbReference type="Proteomes" id="UP000001940">
    <property type="component" value="Chromosome V"/>
</dbReference>
<evidence type="ECO:0000313" key="2">
    <source>
        <dbReference type="EMBL" id="SOT38360.1"/>
    </source>
</evidence>
<dbReference type="EMBL" id="BX284605">
    <property type="protein sequence ID" value="SOT38360.1"/>
    <property type="molecule type" value="Genomic_DNA"/>
</dbReference>